<comment type="caution">
    <text evidence="4">The sequence shown here is derived from an EMBL/GenBank/DDBJ whole genome shotgun (WGS) entry which is preliminary data.</text>
</comment>
<keyword evidence="2" id="KW-0808">Transferase</keyword>
<evidence type="ECO:0000256" key="2">
    <source>
        <dbReference type="HAMAP-Rule" id="MF_01622"/>
    </source>
</evidence>
<dbReference type="RefSeq" id="WP_188449213.1">
    <property type="nucleotide sequence ID" value="NZ_BMFO01000002.1"/>
</dbReference>
<comment type="catalytic activity">
    <reaction evidence="2">
        <text>5-methylaminomethyl-2-thiouridine(34) in tRNA + (2E)-geranyl diphosphate = 5-methylaminomethyl-S-(2E)-geranyl-thiouridine(34) in tRNA + diphosphate</text>
        <dbReference type="Rhea" id="RHEA:14085"/>
        <dbReference type="Rhea" id="RHEA-COMP:10195"/>
        <dbReference type="Rhea" id="RHEA-COMP:14654"/>
        <dbReference type="ChEBI" id="CHEBI:33019"/>
        <dbReference type="ChEBI" id="CHEBI:58057"/>
        <dbReference type="ChEBI" id="CHEBI:74455"/>
        <dbReference type="ChEBI" id="CHEBI:140632"/>
    </reaction>
</comment>
<dbReference type="NCBIfam" id="NF008751">
    <property type="entry name" value="PRK11784.1-3"/>
    <property type="match status" value="1"/>
</dbReference>
<dbReference type="EMBL" id="BMFO01000002">
    <property type="protein sequence ID" value="GGF93170.1"/>
    <property type="molecule type" value="Genomic_DNA"/>
</dbReference>
<dbReference type="CDD" id="cd01520">
    <property type="entry name" value="RHOD_YbbB"/>
    <property type="match status" value="1"/>
</dbReference>
<comment type="subunit">
    <text evidence="2">Monomer.</text>
</comment>
<comment type="catalytic activity">
    <reaction evidence="2">
        <text>5-methylaminomethyl-S-(2E)-geranyl-thiouridine(34) in tRNA + selenophosphate + H(+) = 5-methylaminomethyl-2-(Se-phospho)selenouridine(34) in tRNA + (2E)-thiogeraniol</text>
        <dbReference type="Rhea" id="RHEA:60172"/>
        <dbReference type="Rhea" id="RHEA-COMP:14654"/>
        <dbReference type="Rhea" id="RHEA-COMP:15523"/>
        <dbReference type="ChEBI" id="CHEBI:15378"/>
        <dbReference type="ChEBI" id="CHEBI:16144"/>
        <dbReference type="ChEBI" id="CHEBI:140632"/>
        <dbReference type="ChEBI" id="CHEBI:143702"/>
        <dbReference type="ChEBI" id="CHEBI:143703"/>
    </reaction>
</comment>
<dbReference type="EC" id="2.9.1.3" evidence="2"/>
<reference evidence="4" key="2">
    <citation type="submission" date="2020-09" db="EMBL/GenBank/DDBJ databases">
        <authorList>
            <person name="Sun Q."/>
            <person name="Zhou Y."/>
        </authorList>
    </citation>
    <scope>NUCLEOTIDE SEQUENCE</scope>
    <source>
        <strain evidence="4">CGMCC 1.12726</strain>
    </source>
</reference>
<dbReference type="InterPro" id="IPR017582">
    <property type="entry name" value="SelU"/>
</dbReference>
<dbReference type="PANTHER" id="PTHR30401">
    <property type="entry name" value="TRNA 2-SELENOURIDINE SYNTHASE"/>
    <property type="match status" value="1"/>
</dbReference>
<dbReference type="InterPro" id="IPR001763">
    <property type="entry name" value="Rhodanese-like_dom"/>
</dbReference>
<dbReference type="PANTHER" id="PTHR30401:SF0">
    <property type="entry name" value="TRNA 2-SELENOURIDINE SYNTHASE"/>
    <property type="match status" value="1"/>
</dbReference>
<organism evidence="4 5">
    <name type="scientific">Arenimonas maotaiensis</name>
    <dbReference type="NCBI Taxonomy" id="1446479"/>
    <lineage>
        <taxon>Bacteria</taxon>
        <taxon>Pseudomonadati</taxon>
        <taxon>Pseudomonadota</taxon>
        <taxon>Gammaproteobacteria</taxon>
        <taxon>Lysobacterales</taxon>
        <taxon>Lysobacteraceae</taxon>
        <taxon>Arenimonas</taxon>
    </lineage>
</organism>
<evidence type="ECO:0000313" key="5">
    <source>
        <dbReference type="Proteomes" id="UP000632858"/>
    </source>
</evidence>
<dbReference type="InterPro" id="IPR036873">
    <property type="entry name" value="Rhodanese-like_dom_sf"/>
</dbReference>
<evidence type="ECO:0000313" key="4">
    <source>
        <dbReference type="EMBL" id="GGF93170.1"/>
    </source>
</evidence>
<reference evidence="4" key="1">
    <citation type="journal article" date="2014" name="Int. J. Syst. Evol. Microbiol.">
        <title>Complete genome sequence of Corynebacterium casei LMG S-19264T (=DSM 44701T), isolated from a smear-ripened cheese.</title>
        <authorList>
            <consortium name="US DOE Joint Genome Institute (JGI-PGF)"/>
            <person name="Walter F."/>
            <person name="Albersmeier A."/>
            <person name="Kalinowski J."/>
            <person name="Ruckert C."/>
        </authorList>
    </citation>
    <scope>NUCLEOTIDE SEQUENCE</scope>
    <source>
        <strain evidence="4">CGMCC 1.12726</strain>
    </source>
</reference>
<dbReference type="GO" id="GO:0002098">
    <property type="term" value="P:tRNA wobble uridine modification"/>
    <property type="evidence" value="ECO:0007669"/>
    <property type="project" value="UniProtKB-UniRule"/>
</dbReference>
<protein>
    <recommendedName>
        <fullName evidence="2">tRNA 2-selenouridine synthase</fullName>
        <ecNumber evidence="2">2.9.1.3</ecNumber>
    </recommendedName>
</protein>
<feature type="active site" description="S-selanylcysteine intermediate" evidence="2">
    <location>
        <position position="96"/>
    </location>
</feature>
<feature type="domain" description="Rhodanese" evidence="3">
    <location>
        <begin position="13"/>
        <end position="136"/>
    </location>
</feature>
<dbReference type="HAMAP" id="MF_01622">
    <property type="entry name" value="tRNA_sel_U_synth"/>
    <property type="match status" value="1"/>
</dbReference>
<gene>
    <name evidence="2 4" type="primary">selU</name>
    <name evidence="4" type="ORF">GCM10010960_13830</name>
</gene>
<dbReference type="GO" id="GO:0043828">
    <property type="term" value="F:tRNA 2-selenouridine synthase activity"/>
    <property type="evidence" value="ECO:0007669"/>
    <property type="project" value="UniProtKB-EC"/>
</dbReference>
<dbReference type="SUPFAM" id="SSF52821">
    <property type="entry name" value="Rhodanese/Cell cycle control phosphatase"/>
    <property type="match status" value="1"/>
</dbReference>
<accession>A0A917FPQ5</accession>
<sequence length="365" mass="40260">MSRPDSADFATIFLSGAPLIDARAPVEFAQGAFPGAVNLPLMTDEERAQVGTRYKQAGQQAAIALGHQLVAGEIKAARVRAWSEFAEAHPDGYLYCFRGGLRSRIAQQWLAEAGVPYPRIIGGYKAMRRFLLDNLTAQAGERRFLVLSGQTGCAKTDLLAEIPGAIDLEGLANHRGSAFGKRVGGQPSQIGFENALSIALLRNRQTHGDAPLLLEDESRLIGRVAVPEDLRERTLAAPVVVLEVPLEERARHTHRNYILRNLQDWQAALGEAPGFDAFAEELQQSLTNLSRRLGGLRYAQLAAQMAAALAAHRQGDPEPHMRWIRELLADYYDPMYAYQLDQKAARVVFRGDRAAVRDYLRHAMA</sequence>
<evidence type="ECO:0000259" key="3">
    <source>
        <dbReference type="PROSITE" id="PS50206"/>
    </source>
</evidence>
<proteinExistence type="inferred from homology"/>
<dbReference type="Pfam" id="PF26341">
    <property type="entry name" value="AAA_SelU"/>
    <property type="match status" value="1"/>
</dbReference>
<dbReference type="GO" id="GO:0016765">
    <property type="term" value="F:transferase activity, transferring alkyl or aryl (other than methyl) groups"/>
    <property type="evidence" value="ECO:0007669"/>
    <property type="project" value="UniProtKB-UniRule"/>
</dbReference>
<dbReference type="PROSITE" id="PS50206">
    <property type="entry name" value="RHODANESE_3"/>
    <property type="match status" value="1"/>
</dbReference>
<dbReference type="Gene3D" id="3.40.250.10">
    <property type="entry name" value="Rhodanese-like domain"/>
    <property type="match status" value="1"/>
</dbReference>
<comment type="catalytic activity">
    <reaction evidence="2">
        <text>5-methylaminomethyl-2-thiouridine(34) in tRNA + selenophosphate + (2E)-geranyl diphosphate + H2O + H(+) = 5-methylaminomethyl-2-selenouridine(34) in tRNA + (2E)-thiogeraniol + phosphate + diphosphate</text>
        <dbReference type="Rhea" id="RHEA:42716"/>
        <dbReference type="Rhea" id="RHEA-COMP:10195"/>
        <dbReference type="Rhea" id="RHEA-COMP:10196"/>
        <dbReference type="ChEBI" id="CHEBI:15377"/>
        <dbReference type="ChEBI" id="CHEBI:15378"/>
        <dbReference type="ChEBI" id="CHEBI:16144"/>
        <dbReference type="ChEBI" id="CHEBI:33019"/>
        <dbReference type="ChEBI" id="CHEBI:43474"/>
        <dbReference type="ChEBI" id="CHEBI:58057"/>
        <dbReference type="ChEBI" id="CHEBI:74455"/>
        <dbReference type="ChEBI" id="CHEBI:82743"/>
        <dbReference type="ChEBI" id="CHEBI:143703"/>
        <dbReference type="EC" id="2.9.1.3"/>
    </reaction>
</comment>
<dbReference type="Proteomes" id="UP000632858">
    <property type="component" value="Unassembled WGS sequence"/>
</dbReference>
<dbReference type="AlphaFoldDB" id="A0A917FPQ5"/>
<comment type="function">
    <text evidence="2">Involved in the post-transcriptional modification of the uridine at the wobble position (U34) of tRNA(Lys), tRNA(Glu) and tRNA(Gln). Catalyzes the conversion of 2-thiouridine (S2U-RNA) to 2-selenouridine (Se2U-RNA). Acts in a two-step process involving geranylation of 2-thiouridine (S2U) to S-geranyl-2-thiouridine (geS2U) and subsequent selenation of the latter derivative to 2-selenouridine (Se2U) in the tRNA chain.</text>
</comment>
<comment type="similarity">
    <text evidence="2">Belongs to the SelU family.</text>
</comment>
<dbReference type="InterPro" id="IPR058840">
    <property type="entry name" value="AAA_SelU"/>
</dbReference>
<dbReference type="SMART" id="SM00450">
    <property type="entry name" value="RHOD"/>
    <property type="match status" value="1"/>
</dbReference>
<name>A0A917FPQ5_9GAMM</name>
<keyword evidence="1 2" id="KW-0711">Selenium</keyword>
<dbReference type="NCBIfam" id="TIGR03167">
    <property type="entry name" value="tRNA_sel_U_synt"/>
    <property type="match status" value="1"/>
</dbReference>
<keyword evidence="5" id="KW-1185">Reference proteome</keyword>
<evidence type="ECO:0000256" key="1">
    <source>
        <dbReference type="ARBA" id="ARBA00023266"/>
    </source>
</evidence>
<comment type="catalytic activity">
    <reaction evidence="2">
        <text>5-methylaminomethyl-2-(Se-phospho)selenouridine(34) in tRNA + H2O = 5-methylaminomethyl-2-selenouridine(34) in tRNA + phosphate</text>
        <dbReference type="Rhea" id="RHEA:60176"/>
        <dbReference type="Rhea" id="RHEA-COMP:10196"/>
        <dbReference type="Rhea" id="RHEA-COMP:15523"/>
        <dbReference type="ChEBI" id="CHEBI:15377"/>
        <dbReference type="ChEBI" id="CHEBI:43474"/>
        <dbReference type="ChEBI" id="CHEBI:82743"/>
        <dbReference type="ChEBI" id="CHEBI:143702"/>
    </reaction>
</comment>